<evidence type="ECO:0000313" key="1">
    <source>
        <dbReference type="EMBL" id="PYC75805.1"/>
    </source>
</evidence>
<dbReference type="RefSeq" id="WP_110671849.1">
    <property type="nucleotide sequence ID" value="NZ_PYBW01000087.1"/>
</dbReference>
<dbReference type="AlphaFoldDB" id="A0A2V4NBB2"/>
<protein>
    <submittedName>
        <fullName evidence="1">Uncharacterized protein</fullName>
    </submittedName>
</protein>
<keyword evidence="2" id="KW-1185">Reference proteome</keyword>
<proteinExistence type="predicted"/>
<gene>
    <name evidence="1" type="ORF">C7C46_23260</name>
</gene>
<evidence type="ECO:0000313" key="2">
    <source>
        <dbReference type="Proteomes" id="UP000248039"/>
    </source>
</evidence>
<accession>A0A2V4NBB2</accession>
<organism evidence="1 2">
    <name type="scientific">Streptomyces tateyamensis</name>
    <dbReference type="NCBI Taxonomy" id="565073"/>
    <lineage>
        <taxon>Bacteria</taxon>
        <taxon>Bacillati</taxon>
        <taxon>Actinomycetota</taxon>
        <taxon>Actinomycetes</taxon>
        <taxon>Kitasatosporales</taxon>
        <taxon>Streptomycetaceae</taxon>
        <taxon>Streptomyces</taxon>
    </lineage>
</organism>
<dbReference type="Proteomes" id="UP000248039">
    <property type="component" value="Unassembled WGS sequence"/>
</dbReference>
<dbReference type="EMBL" id="PYBW01000087">
    <property type="protein sequence ID" value="PYC75805.1"/>
    <property type="molecule type" value="Genomic_DNA"/>
</dbReference>
<name>A0A2V4NBB2_9ACTN</name>
<reference evidence="1 2" key="1">
    <citation type="submission" date="2018-03" db="EMBL/GenBank/DDBJ databases">
        <title>Bioinformatic expansion and discovery of thiopeptide antibiotics.</title>
        <authorList>
            <person name="Schwalen C.J."/>
            <person name="Hudson G.A."/>
            <person name="Mitchell D.A."/>
        </authorList>
    </citation>
    <scope>NUCLEOTIDE SEQUENCE [LARGE SCALE GENOMIC DNA]</scope>
    <source>
        <strain evidence="1 2">ATCC 21389</strain>
    </source>
</reference>
<sequence length="61" mass="6753">MAPLLLAPPADDRRTRFRRYARSHFPAPPSAQPAVLVSPARRRAVGRPADLVRLARLARLG</sequence>
<comment type="caution">
    <text evidence="1">The sequence shown here is derived from an EMBL/GenBank/DDBJ whole genome shotgun (WGS) entry which is preliminary data.</text>
</comment>